<keyword evidence="12" id="KW-1185">Reference proteome</keyword>
<dbReference type="EC" id="2.3.1.9" evidence="2"/>
<protein>
    <recommendedName>
        <fullName evidence="6">Probable acetyl-CoA acetyltransferase</fullName>
        <ecNumber evidence="2">2.3.1.9</ecNumber>
    </recommendedName>
    <alternativeName>
        <fullName evidence="5">Acetoacetyl-CoA thiolase</fullName>
    </alternativeName>
</protein>
<dbReference type="Pfam" id="PF00108">
    <property type="entry name" value="Thiolase_N"/>
    <property type="match status" value="1"/>
</dbReference>
<dbReference type="Proteomes" id="UP000216004">
    <property type="component" value="Unassembled WGS sequence"/>
</dbReference>
<feature type="active site" description="Proton acceptor" evidence="7">
    <location>
        <position position="377"/>
    </location>
</feature>
<dbReference type="PROSITE" id="PS00737">
    <property type="entry name" value="THIOLASE_2"/>
    <property type="match status" value="1"/>
</dbReference>
<dbReference type="EMBL" id="MWWS01000004">
    <property type="protein sequence ID" value="OZG50191.1"/>
    <property type="molecule type" value="Genomic_DNA"/>
</dbReference>
<evidence type="ECO:0000259" key="10">
    <source>
        <dbReference type="Pfam" id="PF02803"/>
    </source>
</evidence>
<dbReference type="CDD" id="cd00751">
    <property type="entry name" value="thiolase"/>
    <property type="match status" value="1"/>
</dbReference>
<dbReference type="SUPFAM" id="SSF53901">
    <property type="entry name" value="Thiolase-like"/>
    <property type="match status" value="2"/>
</dbReference>
<keyword evidence="4 8" id="KW-0012">Acyltransferase</keyword>
<evidence type="ECO:0000256" key="8">
    <source>
        <dbReference type="RuleBase" id="RU003557"/>
    </source>
</evidence>
<dbReference type="GO" id="GO:0003985">
    <property type="term" value="F:acetyl-CoA C-acetyltransferase activity"/>
    <property type="evidence" value="ECO:0007669"/>
    <property type="project" value="UniProtKB-EC"/>
</dbReference>
<keyword evidence="3 8" id="KW-0808">Transferase</keyword>
<accession>A0A261ETK9</accession>
<sequence length="391" mass="41169">MLLKAIHSSTDIVITAAKRTTIGKFGGSLSTYTSAQLATVLCQDLTQSCGLDPDAVDQLILGNAISAGEGQNVARQAQLNAGFKCSGTAMTVNQVCGSGLKAIRLAQSAILMGDADVVVAGGVESMSNAPALAKRTGKQSFDVNTLSDSLFRDGLNDAFYDYPVGRTAENLAQRFGLTRQEIDEYAVISQKRAAQATQAGWFVKEIAPIAGLERDESIRPNTSKEALARLEPVYGPSGMVTAGNASPISDGASILVLTTAAKAKELKMKPLARICGYAEAGYKPELMGYAPVPAIKKLLQNHEQNIDDIDLFEVNEAFACQALVVRQELGISPDRYNISGGAIALGHPLGASGARILTTLIHNLRRLGLRRGVASLCVGGGQGIAMEIESM</sequence>
<dbReference type="Gene3D" id="3.40.47.10">
    <property type="match status" value="2"/>
</dbReference>
<evidence type="ECO:0000256" key="4">
    <source>
        <dbReference type="ARBA" id="ARBA00023315"/>
    </source>
</evidence>
<dbReference type="InterPro" id="IPR020613">
    <property type="entry name" value="Thiolase_CS"/>
</dbReference>
<feature type="domain" description="Thiolase C-terminal" evidence="10">
    <location>
        <begin position="269"/>
        <end position="389"/>
    </location>
</feature>
<dbReference type="InterPro" id="IPR020615">
    <property type="entry name" value="Thiolase_acyl_enz_int_AS"/>
</dbReference>
<feature type="domain" description="Thiolase N-terminal" evidence="9">
    <location>
        <begin position="12"/>
        <end position="259"/>
    </location>
</feature>
<feature type="active site" description="Acyl-thioester intermediate" evidence="7">
    <location>
        <position position="96"/>
    </location>
</feature>
<dbReference type="InterPro" id="IPR020616">
    <property type="entry name" value="Thiolase_N"/>
</dbReference>
<comment type="caution">
    <text evidence="11">The sequence shown here is derived from an EMBL/GenBank/DDBJ whole genome shotgun (WGS) entry which is preliminary data.</text>
</comment>
<evidence type="ECO:0000256" key="3">
    <source>
        <dbReference type="ARBA" id="ARBA00022679"/>
    </source>
</evidence>
<dbReference type="PROSITE" id="PS00099">
    <property type="entry name" value="THIOLASE_3"/>
    <property type="match status" value="1"/>
</dbReference>
<evidence type="ECO:0000256" key="5">
    <source>
        <dbReference type="ARBA" id="ARBA00030755"/>
    </source>
</evidence>
<dbReference type="InterPro" id="IPR002155">
    <property type="entry name" value="Thiolase"/>
</dbReference>
<dbReference type="AlphaFoldDB" id="A0A261ETK9"/>
<name>A0A261ETK9_9BIFI</name>
<evidence type="ECO:0000256" key="7">
    <source>
        <dbReference type="PIRSR" id="PIRSR000429-1"/>
    </source>
</evidence>
<dbReference type="PANTHER" id="PTHR18919:SF107">
    <property type="entry name" value="ACETYL-COA ACETYLTRANSFERASE, CYTOSOLIC"/>
    <property type="match status" value="1"/>
</dbReference>
<evidence type="ECO:0000256" key="6">
    <source>
        <dbReference type="ARBA" id="ARBA00040529"/>
    </source>
</evidence>
<dbReference type="PANTHER" id="PTHR18919">
    <property type="entry name" value="ACETYL-COA C-ACYLTRANSFERASE"/>
    <property type="match status" value="1"/>
</dbReference>
<proteinExistence type="inferred from homology"/>
<dbReference type="PROSITE" id="PS00098">
    <property type="entry name" value="THIOLASE_1"/>
    <property type="match status" value="1"/>
</dbReference>
<evidence type="ECO:0000259" key="9">
    <source>
        <dbReference type="Pfam" id="PF00108"/>
    </source>
</evidence>
<reference evidence="11 12" key="1">
    <citation type="journal article" date="2017" name="BMC Genomics">
        <title>Comparative genomic and phylogenomic analyses of the Bifidobacteriaceae family.</title>
        <authorList>
            <person name="Lugli G.A."/>
            <person name="Milani C."/>
            <person name="Turroni F."/>
            <person name="Duranti S."/>
            <person name="Mancabelli L."/>
            <person name="Mangifesta M."/>
            <person name="Ferrario C."/>
            <person name="Modesto M."/>
            <person name="Mattarelli P."/>
            <person name="Jiri K."/>
            <person name="van Sinderen D."/>
            <person name="Ventura M."/>
        </authorList>
    </citation>
    <scope>NUCLEOTIDE SEQUENCE [LARGE SCALE GENOMIC DNA]</scope>
    <source>
        <strain evidence="11 12">DSM 22924</strain>
    </source>
</reference>
<evidence type="ECO:0000256" key="2">
    <source>
        <dbReference type="ARBA" id="ARBA00012705"/>
    </source>
</evidence>
<evidence type="ECO:0000313" key="12">
    <source>
        <dbReference type="Proteomes" id="UP000216004"/>
    </source>
</evidence>
<dbReference type="NCBIfam" id="TIGR01930">
    <property type="entry name" value="AcCoA-C-Actrans"/>
    <property type="match status" value="1"/>
</dbReference>
<dbReference type="FunFam" id="3.40.47.10:FF:000010">
    <property type="entry name" value="Acetyl-CoA acetyltransferase (Thiolase)"/>
    <property type="match status" value="1"/>
</dbReference>
<feature type="active site" description="Proton acceptor" evidence="7">
    <location>
        <position position="347"/>
    </location>
</feature>
<evidence type="ECO:0000313" key="11">
    <source>
        <dbReference type="EMBL" id="OZG50191.1"/>
    </source>
</evidence>
<comment type="similarity">
    <text evidence="1 8">Belongs to the thiolase-like superfamily. Thiolase family.</text>
</comment>
<dbReference type="PIRSF" id="PIRSF000429">
    <property type="entry name" value="Ac-CoA_Ac_transf"/>
    <property type="match status" value="1"/>
</dbReference>
<dbReference type="InterPro" id="IPR020617">
    <property type="entry name" value="Thiolase_C"/>
</dbReference>
<gene>
    <name evidence="11" type="ORF">BOCO_0708</name>
</gene>
<evidence type="ECO:0000256" key="1">
    <source>
        <dbReference type="ARBA" id="ARBA00010982"/>
    </source>
</evidence>
<dbReference type="InterPro" id="IPR016039">
    <property type="entry name" value="Thiolase-like"/>
</dbReference>
<organism evidence="11 12">
    <name type="scientific">Bombiscardovia coagulans</name>
    <dbReference type="NCBI Taxonomy" id="686666"/>
    <lineage>
        <taxon>Bacteria</taxon>
        <taxon>Bacillati</taxon>
        <taxon>Actinomycetota</taxon>
        <taxon>Actinomycetes</taxon>
        <taxon>Bifidobacteriales</taxon>
        <taxon>Bifidobacteriaceae</taxon>
        <taxon>Bombiscardovia</taxon>
    </lineage>
</organism>
<dbReference type="InterPro" id="IPR020610">
    <property type="entry name" value="Thiolase_AS"/>
</dbReference>
<dbReference type="Pfam" id="PF02803">
    <property type="entry name" value="Thiolase_C"/>
    <property type="match status" value="1"/>
</dbReference>